<evidence type="ECO:0000256" key="4">
    <source>
        <dbReference type="SAM" id="MobiDB-lite"/>
    </source>
</evidence>
<dbReference type="GO" id="GO:0031505">
    <property type="term" value="P:fungal-type cell wall organization"/>
    <property type="evidence" value="ECO:0007669"/>
    <property type="project" value="TreeGrafter"/>
</dbReference>
<dbReference type="GO" id="GO:0005975">
    <property type="term" value="P:carbohydrate metabolic process"/>
    <property type="evidence" value="ECO:0007669"/>
    <property type="project" value="InterPro"/>
</dbReference>
<dbReference type="InterPro" id="IPR013320">
    <property type="entry name" value="ConA-like_dom_sf"/>
</dbReference>
<evidence type="ECO:0000259" key="7">
    <source>
        <dbReference type="PROSITE" id="PS51762"/>
    </source>
</evidence>
<keyword evidence="2 8" id="KW-0378">Hydrolase</keyword>
<evidence type="ECO:0000256" key="1">
    <source>
        <dbReference type="ARBA" id="ARBA00022729"/>
    </source>
</evidence>
<organism evidence="8 9">
    <name type="scientific">Piloderma croceum (strain F 1598)</name>
    <dbReference type="NCBI Taxonomy" id="765440"/>
    <lineage>
        <taxon>Eukaryota</taxon>
        <taxon>Fungi</taxon>
        <taxon>Dikarya</taxon>
        <taxon>Basidiomycota</taxon>
        <taxon>Agaricomycotina</taxon>
        <taxon>Agaricomycetes</taxon>
        <taxon>Agaricomycetidae</taxon>
        <taxon>Atheliales</taxon>
        <taxon>Atheliaceae</taxon>
        <taxon>Piloderma</taxon>
    </lineage>
</organism>
<dbReference type="STRING" id="765440.A0A0C3CPN8"/>
<dbReference type="HOGENOM" id="CLU_040459_1_0_1"/>
<name>A0A0C3CPN8_PILCF</name>
<feature type="compositionally biased region" description="Polar residues" evidence="4">
    <location>
        <begin position="449"/>
        <end position="458"/>
    </location>
</feature>
<evidence type="ECO:0000256" key="5">
    <source>
        <dbReference type="SAM" id="Phobius"/>
    </source>
</evidence>
<keyword evidence="5" id="KW-1133">Transmembrane helix</keyword>
<dbReference type="AlphaFoldDB" id="A0A0C3CPN8"/>
<feature type="transmembrane region" description="Helical" evidence="5">
    <location>
        <begin position="353"/>
        <end position="375"/>
    </location>
</feature>
<feature type="compositionally biased region" description="Low complexity" evidence="4">
    <location>
        <begin position="417"/>
        <end position="435"/>
    </location>
</feature>
<dbReference type="SUPFAM" id="SSF49899">
    <property type="entry name" value="Concanavalin A-like lectins/glucanases"/>
    <property type="match status" value="1"/>
</dbReference>
<keyword evidence="5" id="KW-0812">Transmembrane</keyword>
<evidence type="ECO:0000256" key="6">
    <source>
        <dbReference type="SAM" id="SignalP"/>
    </source>
</evidence>
<dbReference type="Gene3D" id="2.60.120.200">
    <property type="match status" value="1"/>
</dbReference>
<keyword evidence="9" id="KW-1185">Reference proteome</keyword>
<dbReference type="Pfam" id="PF00722">
    <property type="entry name" value="Glyco_hydro_16"/>
    <property type="match status" value="1"/>
</dbReference>
<protein>
    <submittedName>
        <fullName evidence="8">Glycoside hydrolase family 16 protein</fullName>
    </submittedName>
</protein>
<dbReference type="InParanoid" id="A0A0C3CPN8"/>
<feature type="domain" description="GH16" evidence="7">
    <location>
        <begin position="61"/>
        <end position="280"/>
    </location>
</feature>
<sequence>MCHFLAALLPLLASLTIVSAQGTACSSTNPCSSDAPCCSEYGFCGSGNFCLGGCNPLASNSLTSCMPMPVCQDANHTFSDNSRILPNATDFDGNATKYDWVVDKGNIINTNSSGGALGMVLTESNGGTRLSSTRYVHYGTITARVKTGRWGGVVTAFITMSNIKDEIDWEFPGAQTTQGQTNFFWQGFIPQTTNGETEKGLSDTYDDYHDYTIDWQPASLAWSIDGNTVRTVQASTTKNGSVTEFPSTPSRIQLSLWPAGINGTASGTVQWAGGMIDWNDPDYTSAGNQFQAYISSVSVKCADPTPVGNMSSYVYGSNSSTSTPNITLSSASTLLEGGAASTPSISTSLAKKIGIIAAVALFALIISALLVRACLQRRRRKARASQTTAPGFGGQTYSSLKDSTVNLADTHVPDLDYGGNQYPPAPPAYGGQQPYNSAPQYGGGRPPYGSQQEQFRRY</sequence>
<evidence type="ECO:0000256" key="3">
    <source>
        <dbReference type="ARBA" id="ARBA00023295"/>
    </source>
</evidence>
<dbReference type="GO" id="GO:0009277">
    <property type="term" value="C:fungal-type cell wall"/>
    <property type="evidence" value="ECO:0007669"/>
    <property type="project" value="TreeGrafter"/>
</dbReference>
<keyword evidence="5" id="KW-0472">Membrane</keyword>
<evidence type="ECO:0000256" key="2">
    <source>
        <dbReference type="ARBA" id="ARBA00022801"/>
    </source>
</evidence>
<evidence type="ECO:0000313" key="9">
    <source>
        <dbReference type="Proteomes" id="UP000054166"/>
    </source>
</evidence>
<keyword evidence="1 6" id="KW-0732">Signal</keyword>
<dbReference type="InterPro" id="IPR050546">
    <property type="entry name" value="Glycosyl_Hydrlase_16"/>
</dbReference>
<dbReference type="GO" id="GO:0004553">
    <property type="term" value="F:hydrolase activity, hydrolyzing O-glycosyl compounds"/>
    <property type="evidence" value="ECO:0007669"/>
    <property type="project" value="InterPro"/>
</dbReference>
<keyword evidence="3" id="KW-0326">Glycosidase</keyword>
<dbReference type="InterPro" id="IPR000757">
    <property type="entry name" value="Beta-glucanase-like"/>
</dbReference>
<reference evidence="9" key="2">
    <citation type="submission" date="2015-01" db="EMBL/GenBank/DDBJ databases">
        <title>Evolutionary Origins and Diversification of the Mycorrhizal Mutualists.</title>
        <authorList>
            <consortium name="DOE Joint Genome Institute"/>
            <consortium name="Mycorrhizal Genomics Consortium"/>
            <person name="Kohler A."/>
            <person name="Kuo A."/>
            <person name="Nagy L.G."/>
            <person name="Floudas D."/>
            <person name="Copeland A."/>
            <person name="Barry K.W."/>
            <person name="Cichocki N."/>
            <person name="Veneault-Fourrey C."/>
            <person name="LaButti K."/>
            <person name="Lindquist E.A."/>
            <person name="Lipzen A."/>
            <person name="Lundell T."/>
            <person name="Morin E."/>
            <person name="Murat C."/>
            <person name="Riley R."/>
            <person name="Ohm R."/>
            <person name="Sun H."/>
            <person name="Tunlid A."/>
            <person name="Henrissat B."/>
            <person name="Grigoriev I.V."/>
            <person name="Hibbett D.S."/>
            <person name="Martin F."/>
        </authorList>
    </citation>
    <scope>NUCLEOTIDE SEQUENCE [LARGE SCALE GENOMIC DNA]</scope>
    <source>
        <strain evidence="9">F 1598</strain>
    </source>
</reference>
<dbReference type="Proteomes" id="UP000054166">
    <property type="component" value="Unassembled WGS sequence"/>
</dbReference>
<gene>
    <name evidence="8" type="ORF">PILCRDRAFT_810910</name>
</gene>
<dbReference type="GO" id="GO:0016757">
    <property type="term" value="F:glycosyltransferase activity"/>
    <property type="evidence" value="ECO:0007669"/>
    <property type="project" value="TreeGrafter"/>
</dbReference>
<dbReference type="PANTHER" id="PTHR10963:SF22">
    <property type="entry name" value="GLYCOSIDASE CRH2-RELATED"/>
    <property type="match status" value="1"/>
</dbReference>
<accession>A0A0C3CPN8</accession>
<feature type="chain" id="PRO_5002162659" evidence="6">
    <location>
        <begin position="21"/>
        <end position="458"/>
    </location>
</feature>
<feature type="signal peptide" evidence="6">
    <location>
        <begin position="1"/>
        <end position="20"/>
    </location>
</feature>
<dbReference type="PANTHER" id="PTHR10963">
    <property type="entry name" value="GLYCOSYL HYDROLASE-RELATED"/>
    <property type="match status" value="1"/>
</dbReference>
<evidence type="ECO:0000313" key="8">
    <source>
        <dbReference type="EMBL" id="KIM91622.1"/>
    </source>
</evidence>
<dbReference type="PROSITE" id="PS51762">
    <property type="entry name" value="GH16_2"/>
    <property type="match status" value="1"/>
</dbReference>
<reference evidence="8 9" key="1">
    <citation type="submission" date="2014-04" db="EMBL/GenBank/DDBJ databases">
        <authorList>
            <consortium name="DOE Joint Genome Institute"/>
            <person name="Kuo A."/>
            <person name="Tarkka M."/>
            <person name="Buscot F."/>
            <person name="Kohler A."/>
            <person name="Nagy L.G."/>
            <person name="Floudas D."/>
            <person name="Copeland A."/>
            <person name="Barry K.W."/>
            <person name="Cichocki N."/>
            <person name="Veneault-Fourrey C."/>
            <person name="LaButti K."/>
            <person name="Lindquist E.A."/>
            <person name="Lipzen A."/>
            <person name="Lundell T."/>
            <person name="Morin E."/>
            <person name="Murat C."/>
            <person name="Sun H."/>
            <person name="Tunlid A."/>
            <person name="Henrissat B."/>
            <person name="Grigoriev I.V."/>
            <person name="Hibbett D.S."/>
            <person name="Martin F."/>
            <person name="Nordberg H.P."/>
            <person name="Cantor M.N."/>
            <person name="Hua S.X."/>
        </authorList>
    </citation>
    <scope>NUCLEOTIDE SEQUENCE [LARGE SCALE GENOMIC DNA]</scope>
    <source>
        <strain evidence="8 9">F 1598</strain>
    </source>
</reference>
<proteinExistence type="predicted"/>
<dbReference type="EMBL" id="KN832971">
    <property type="protein sequence ID" value="KIM91622.1"/>
    <property type="molecule type" value="Genomic_DNA"/>
</dbReference>
<feature type="region of interest" description="Disordered" evidence="4">
    <location>
        <begin position="410"/>
        <end position="458"/>
    </location>
</feature>
<dbReference type="OrthoDB" id="4781at2759"/>